<dbReference type="GO" id="GO:0010181">
    <property type="term" value="F:FMN binding"/>
    <property type="evidence" value="ECO:0007669"/>
    <property type="project" value="UniProtKB-UniRule"/>
</dbReference>
<comment type="caution">
    <text evidence="5">Lacks conserved residue(s) required for the propagation of feature annotation.</text>
</comment>
<dbReference type="OrthoDB" id="9780392at2"/>
<comment type="similarity">
    <text evidence="1 5">Belongs to the pyridoxamine 5'-phosphate oxidase family.</text>
</comment>
<feature type="binding site" evidence="5 7">
    <location>
        <begin position="152"/>
        <end position="153"/>
    </location>
    <ligand>
        <name>FMN</name>
        <dbReference type="ChEBI" id="CHEBI:58210"/>
    </ligand>
</feature>
<keyword evidence="3 5" id="KW-0288">FMN</keyword>
<evidence type="ECO:0000313" key="10">
    <source>
        <dbReference type="EMBL" id="TQL57922.1"/>
    </source>
</evidence>
<dbReference type="RefSeq" id="WP_142093739.1">
    <property type="nucleotide sequence ID" value="NZ_BAAAMD010000004.1"/>
</dbReference>
<feature type="binding site" evidence="5 6">
    <location>
        <position position="143"/>
    </location>
    <ligand>
        <name>substrate</name>
    </ligand>
</feature>
<organism evidence="10 11">
    <name type="scientific">Propioniferax innocua</name>
    <dbReference type="NCBI Taxonomy" id="1753"/>
    <lineage>
        <taxon>Bacteria</taxon>
        <taxon>Bacillati</taxon>
        <taxon>Actinomycetota</taxon>
        <taxon>Actinomycetes</taxon>
        <taxon>Propionibacteriales</taxon>
        <taxon>Propionibacteriaceae</taxon>
        <taxon>Propioniferax</taxon>
    </lineage>
</organism>
<feature type="binding site" evidence="5 7">
    <location>
        <position position="117"/>
    </location>
    <ligand>
        <name>FMN</name>
        <dbReference type="ChEBI" id="CHEBI:58210"/>
    </ligand>
</feature>
<dbReference type="InterPro" id="IPR000659">
    <property type="entry name" value="Pyridox_Oxase"/>
</dbReference>
<protein>
    <recommendedName>
        <fullName evidence="5">Pyridoxine/pyridoxamine 5'-phosphate oxidase</fullName>
        <ecNumber evidence="5">1.4.3.5</ecNumber>
    </recommendedName>
    <alternativeName>
        <fullName evidence="5">PNP/PMP oxidase</fullName>
        <shortName evidence="5">PNPOx</shortName>
    </alternativeName>
    <alternativeName>
        <fullName evidence="5">Pyridoxal 5'-phosphate synthase</fullName>
    </alternativeName>
</protein>
<dbReference type="InterPro" id="IPR011576">
    <property type="entry name" value="Pyridox_Oxase_N"/>
</dbReference>
<dbReference type="EMBL" id="VFOR01000002">
    <property type="protein sequence ID" value="TQL57922.1"/>
    <property type="molecule type" value="Genomic_DNA"/>
</dbReference>
<evidence type="ECO:0000256" key="4">
    <source>
        <dbReference type="ARBA" id="ARBA00023002"/>
    </source>
</evidence>
<evidence type="ECO:0000256" key="1">
    <source>
        <dbReference type="ARBA" id="ARBA00007301"/>
    </source>
</evidence>
<dbReference type="HAMAP" id="MF_01629">
    <property type="entry name" value="PdxH"/>
    <property type="match status" value="1"/>
</dbReference>
<dbReference type="InterPro" id="IPR019576">
    <property type="entry name" value="Pyridoxamine_oxidase_dimer_C"/>
</dbReference>
<dbReference type="SUPFAM" id="SSF50475">
    <property type="entry name" value="FMN-binding split barrel"/>
    <property type="match status" value="1"/>
</dbReference>
<dbReference type="InterPro" id="IPR019740">
    <property type="entry name" value="Pyridox_Oxase_CS"/>
</dbReference>
<dbReference type="NCBIfam" id="NF004231">
    <property type="entry name" value="PRK05679.1"/>
    <property type="match status" value="1"/>
</dbReference>
<evidence type="ECO:0000256" key="2">
    <source>
        <dbReference type="ARBA" id="ARBA00022630"/>
    </source>
</evidence>
<keyword evidence="4 5" id="KW-0560">Oxidoreductase</keyword>
<comment type="pathway">
    <text evidence="5">Cofactor metabolism; pyridoxal 5'-phosphate salvage; pyridoxal 5'-phosphate from pyridoxine 5'-phosphate: step 1/1.</text>
</comment>
<evidence type="ECO:0000256" key="7">
    <source>
        <dbReference type="PIRSR" id="PIRSR000190-2"/>
    </source>
</evidence>
<name>A0A542ZC49_9ACTN</name>
<comment type="caution">
    <text evidence="10">The sequence shown here is derived from an EMBL/GenBank/DDBJ whole genome shotgun (WGS) entry which is preliminary data.</text>
</comment>
<dbReference type="Proteomes" id="UP000316196">
    <property type="component" value="Unassembled WGS sequence"/>
</dbReference>
<dbReference type="UniPathway" id="UPA01068">
    <property type="reaction ID" value="UER00304"/>
</dbReference>
<keyword evidence="2 5" id="KW-0285">Flavoprotein</keyword>
<comment type="pathway">
    <text evidence="5">Cofactor metabolism; pyridoxal 5'-phosphate salvage; pyridoxal 5'-phosphate from pyridoxamine 5'-phosphate: step 1/1.</text>
</comment>
<accession>A0A542ZC49</accession>
<feature type="binding site" evidence="5 6">
    <location>
        <position position="78"/>
    </location>
    <ligand>
        <name>substrate</name>
    </ligand>
</feature>
<dbReference type="PANTHER" id="PTHR10851:SF0">
    <property type="entry name" value="PYRIDOXINE-5'-PHOSPHATE OXIDASE"/>
    <property type="match status" value="1"/>
</dbReference>
<dbReference type="GO" id="GO:0004733">
    <property type="term" value="F:pyridoxamine phosphate oxidase activity"/>
    <property type="evidence" value="ECO:0007669"/>
    <property type="project" value="UniProtKB-UniRule"/>
</dbReference>
<dbReference type="PIRSF" id="PIRSF000190">
    <property type="entry name" value="Pyd_amn-ph_oxd"/>
    <property type="match status" value="1"/>
</dbReference>
<proteinExistence type="inferred from homology"/>
<comment type="catalytic activity">
    <reaction evidence="5">
        <text>pyridoxamine 5'-phosphate + O2 + H2O = pyridoxal 5'-phosphate + H2O2 + NH4(+)</text>
        <dbReference type="Rhea" id="RHEA:15817"/>
        <dbReference type="ChEBI" id="CHEBI:15377"/>
        <dbReference type="ChEBI" id="CHEBI:15379"/>
        <dbReference type="ChEBI" id="CHEBI:16240"/>
        <dbReference type="ChEBI" id="CHEBI:28938"/>
        <dbReference type="ChEBI" id="CHEBI:58451"/>
        <dbReference type="ChEBI" id="CHEBI:597326"/>
        <dbReference type="EC" id="1.4.3.5"/>
    </reaction>
</comment>
<feature type="binding site" evidence="5 6">
    <location>
        <begin position="203"/>
        <end position="205"/>
    </location>
    <ligand>
        <name>substrate</name>
    </ligand>
</feature>
<dbReference type="PROSITE" id="PS01064">
    <property type="entry name" value="PYRIDOX_OXIDASE"/>
    <property type="match status" value="1"/>
</dbReference>
<comment type="subunit">
    <text evidence="5">Homodimer.</text>
</comment>
<feature type="domain" description="Pyridoxamine 5'-phosphate oxidase N-terminal" evidence="8">
    <location>
        <begin position="45"/>
        <end position="163"/>
    </location>
</feature>
<comment type="catalytic activity">
    <reaction evidence="5">
        <text>pyridoxine 5'-phosphate + O2 = pyridoxal 5'-phosphate + H2O2</text>
        <dbReference type="Rhea" id="RHEA:15149"/>
        <dbReference type="ChEBI" id="CHEBI:15379"/>
        <dbReference type="ChEBI" id="CHEBI:16240"/>
        <dbReference type="ChEBI" id="CHEBI:58589"/>
        <dbReference type="ChEBI" id="CHEBI:597326"/>
        <dbReference type="EC" id="1.4.3.5"/>
    </reaction>
</comment>
<dbReference type="InterPro" id="IPR012349">
    <property type="entry name" value="Split_barrel_FMN-bd"/>
</dbReference>
<dbReference type="Pfam" id="PF01243">
    <property type="entry name" value="PNPOx_N"/>
    <property type="match status" value="1"/>
</dbReference>
<dbReference type="EC" id="1.4.3.5" evidence="5"/>
<dbReference type="PANTHER" id="PTHR10851">
    <property type="entry name" value="PYRIDOXINE-5-PHOSPHATE OXIDASE"/>
    <property type="match status" value="1"/>
</dbReference>
<evidence type="ECO:0000259" key="8">
    <source>
        <dbReference type="Pfam" id="PF01243"/>
    </source>
</evidence>
<dbReference type="Pfam" id="PF10590">
    <property type="entry name" value="PNP_phzG_C"/>
    <property type="match status" value="1"/>
</dbReference>
<reference evidence="10 11" key="1">
    <citation type="submission" date="2019-06" db="EMBL/GenBank/DDBJ databases">
        <title>Sequencing the genomes of 1000 actinobacteria strains.</title>
        <authorList>
            <person name="Klenk H.-P."/>
        </authorList>
    </citation>
    <scope>NUCLEOTIDE SEQUENCE [LARGE SCALE GENOMIC DNA]</scope>
    <source>
        <strain evidence="10 11">DSM 8251</strain>
    </source>
</reference>
<evidence type="ECO:0000313" key="11">
    <source>
        <dbReference type="Proteomes" id="UP000316196"/>
    </source>
</evidence>
<evidence type="ECO:0000256" key="5">
    <source>
        <dbReference type="HAMAP-Rule" id="MF_01629"/>
    </source>
</evidence>
<feature type="binding site" evidence="5 6">
    <location>
        <position position="135"/>
    </location>
    <ligand>
        <name>substrate</name>
    </ligand>
</feature>
<sequence length="232" mass="25715">MNSTGPADRSLAEERLNYDVAALADDEAPEDPFVLFHAWLEAARADDAIPEPTAMTLTTIRTGPDGSVRPRARVVLCKDATAEGLTFYTNRESGKGEEIAANPRVALTFWWQPHHRQVHIEGWAEAVSDATSDAYFAVRPRGSQIGAHASRQSRPIGSRAELEQADAAASARFADGDVPRPVYWGGYLVTPETFEFWQGRPNRLHDRFRYTRVGAAEQRTDAGAWARVRLQP</sequence>
<dbReference type="GO" id="GO:0008615">
    <property type="term" value="P:pyridoxine biosynthetic process"/>
    <property type="evidence" value="ECO:0007669"/>
    <property type="project" value="UniProtKB-UniRule"/>
</dbReference>
<comment type="cofactor">
    <cofactor evidence="5 7">
        <name>FMN</name>
        <dbReference type="ChEBI" id="CHEBI:58210"/>
    </cofactor>
    <text evidence="5 7">Binds 1 FMN per subunit.</text>
</comment>
<evidence type="ECO:0000256" key="6">
    <source>
        <dbReference type="PIRSR" id="PIRSR000190-1"/>
    </source>
</evidence>
<feature type="binding site" evidence="5 6">
    <location>
        <position position="139"/>
    </location>
    <ligand>
        <name>substrate</name>
    </ligand>
</feature>
<comment type="function">
    <text evidence="5">Catalyzes the oxidation of either pyridoxine 5'-phosphate (PNP) or pyridoxamine 5'-phosphate (PMP) into pyridoxal 5'-phosphate (PLP).</text>
</comment>
<keyword evidence="5" id="KW-0664">Pyridoxine biosynthesis</keyword>
<dbReference type="NCBIfam" id="TIGR00558">
    <property type="entry name" value="pdxH"/>
    <property type="match status" value="1"/>
</dbReference>
<feature type="domain" description="Pyridoxine 5'-phosphate oxidase dimerisation C-terminal" evidence="9">
    <location>
        <begin position="184"/>
        <end position="232"/>
    </location>
</feature>
<dbReference type="Gene3D" id="2.30.110.10">
    <property type="entry name" value="Electron Transport, Fmn-binding Protein, Chain A"/>
    <property type="match status" value="1"/>
</dbReference>
<evidence type="ECO:0000256" key="3">
    <source>
        <dbReference type="ARBA" id="ARBA00022643"/>
    </source>
</evidence>
<feature type="binding site" evidence="5 7">
    <location>
        <position position="197"/>
    </location>
    <ligand>
        <name>FMN</name>
        <dbReference type="ChEBI" id="CHEBI:58210"/>
    </ligand>
</feature>
<dbReference type="AlphaFoldDB" id="A0A542ZC49"/>
<feature type="binding site" evidence="5 7">
    <location>
        <begin position="88"/>
        <end position="89"/>
    </location>
    <ligand>
        <name>FMN</name>
        <dbReference type="ChEBI" id="CHEBI:58210"/>
    </ligand>
</feature>
<keyword evidence="11" id="KW-1185">Reference proteome</keyword>
<feature type="binding site" evidence="5 7">
    <location>
        <position position="95"/>
    </location>
    <ligand>
        <name>FMN</name>
        <dbReference type="ChEBI" id="CHEBI:58210"/>
    </ligand>
</feature>
<evidence type="ECO:0000259" key="9">
    <source>
        <dbReference type="Pfam" id="PF10590"/>
    </source>
</evidence>
<feature type="binding site" evidence="5 7">
    <location>
        <position position="207"/>
    </location>
    <ligand>
        <name>FMN</name>
        <dbReference type="ChEBI" id="CHEBI:58210"/>
    </ligand>
</feature>
<feature type="binding site" evidence="5 7">
    <location>
        <begin position="73"/>
        <end position="78"/>
    </location>
    <ligand>
        <name>FMN</name>
        <dbReference type="ChEBI" id="CHEBI:58210"/>
    </ligand>
</feature>
<feature type="binding site" evidence="6">
    <location>
        <begin position="15"/>
        <end position="18"/>
    </location>
    <ligand>
        <name>substrate</name>
    </ligand>
</feature>
<gene>
    <name evidence="5" type="primary">pdxH</name>
    <name evidence="10" type="ORF">FB460_1770</name>
</gene>